<keyword evidence="3" id="KW-1185">Reference proteome</keyword>
<evidence type="ECO:0008006" key="4">
    <source>
        <dbReference type="Google" id="ProtNLM"/>
    </source>
</evidence>
<feature type="region of interest" description="Disordered" evidence="1">
    <location>
        <begin position="1"/>
        <end position="25"/>
    </location>
</feature>
<gene>
    <name evidence="2" type="ORF">Q8791_29065</name>
</gene>
<accession>A0ABU7KGE2</accession>
<evidence type="ECO:0000313" key="3">
    <source>
        <dbReference type="Proteomes" id="UP001356095"/>
    </source>
</evidence>
<proteinExistence type="predicted"/>
<dbReference type="RefSeq" id="WP_330095043.1">
    <property type="nucleotide sequence ID" value="NZ_JAUZMY010000045.1"/>
</dbReference>
<feature type="compositionally biased region" description="Acidic residues" evidence="1">
    <location>
        <begin position="1"/>
        <end position="18"/>
    </location>
</feature>
<evidence type="ECO:0000256" key="1">
    <source>
        <dbReference type="SAM" id="MobiDB-lite"/>
    </source>
</evidence>
<reference evidence="2 3" key="1">
    <citation type="submission" date="2023-08" db="EMBL/GenBank/DDBJ databases">
        <authorList>
            <person name="Girao M."/>
            <person name="Carvalho M.F."/>
        </authorList>
    </citation>
    <scope>NUCLEOTIDE SEQUENCE [LARGE SCALE GENOMIC DNA]</scope>
    <source>
        <strain evidence="2 3">CT-R113</strain>
    </source>
</reference>
<organism evidence="2 3">
    <name type="scientific">Nocardiopsis codii</name>
    <dbReference type="NCBI Taxonomy" id="3065942"/>
    <lineage>
        <taxon>Bacteria</taxon>
        <taxon>Bacillati</taxon>
        <taxon>Actinomycetota</taxon>
        <taxon>Actinomycetes</taxon>
        <taxon>Streptosporangiales</taxon>
        <taxon>Nocardiopsidaceae</taxon>
        <taxon>Nocardiopsis</taxon>
    </lineage>
</organism>
<dbReference type="EMBL" id="JAUZMY010000045">
    <property type="protein sequence ID" value="MEE2041283.1"/>
    <property type="molecule type" value="Genomic_DNA"/>
</dbReference>
<comment type="caution">
    <text evidence="2">The sequence shown here is derived from an EMBL/GenBank/DDBJ whole genome shotgun (WGS) entry which is preliminary data.</text>
</comment>
<sequence>MTEIDDQYDEHDQDDAAEAPDGFGTFDDYRESRAAKRAEAAVTTVILGEEVTLPAELPIGFELRMHRLGSPGTTEAETITILRELVAMLYGDDALDEWQDDLDLDDLQVLVIWGAANVRKPYSMTFPEAAEVAQAAEGKARKMSAATRPTRSPKRKRSGSSKR</sequence>
<protein>
    <recommendedName>
        <fullName evidence="4">Tail assembly chaperone</fullName>
    </recommendedName>
</protein>
<name>A0ABU7KGE2_9ACTN</name>
<feature type="compositionally biased region" description="Basic residues" evidence="1">
    <location>
        <begin position="151"/>
        <end position="163"/>
    </location>
</feature>
<evidence type="ECO:0000313" key="2">
    <source>
        <dbReference type="EMBL" id="MEE2041283.1"/>
    </source>
</evidence>
<feature type="region of interest" description="Disordered" evidence="1">
    <location>
        <begin position="133"/>
        <end position="163"/>
    </location>
</feature>
<dbReference type="Proteomes" id="UP001356095">
    <property type="component" value="Unassembled WGS sequence"/>
</dbReference>